<dbReference type="SUPFAM" id="SSF48498">
    <property type="entry name" value="Tetracyclin repressor-like, C-terminal domain"/>
    <property type="match status" value="1"/>
</dbReference>
<accession>A0A1H4PJ95</accession>
<feature type="compositionally biased region" description="Polar residues" evidence="5">
    <location>
        <begin position="1"/>
        <end position="10"/>
    </location>
</feature>
<dbReference type="Gene3D" id="1.10.357.10">
    <property type="entry name" value="Tetracycline Repressor, domain 2"/>
    <property type="match status" value="1"/>
</dbReference>
<protein>
    <submittedName>
        <fullName evidence="7">DNA-binding transcriptional regulator, AcrR family</fullName>
    </submittedName>
</protein>
<keyword evidence="8" id="KW-1185">Reference proteome</keyword>
<keyword evidence="3" id="KW-0804">Transcription</keyword>
<dbReference type="EMBL" id="FNSN01000003">
    <property type="protein sequence ID" value="SEC07533.1"/>
    <property type="molecule type" value="Genomic_DNA"/>
</dbReference>
<organism evidence="7 8">
    <name type="scientific">Arthrobacter woluwensis</name>
    <dbReference type="NCBI Taxonomy" id="156980"/>
    <lineage>
        <taxon>Bacteria</taxon>
        <taxon>Bacillati</taxon>
        <taxon>Actinomycetota</taxon>
        <taxon>Actinomycetes</taxon>
        <taxon>Micrococcales</taxon>
        <taxon>Micrococcaceae</taxon>
        <taxon>Arthrobacter</taxon>
    </lineage>
</organism>
<dbReference type="InterPro" id="IPR009057">
    <property type="entry name" value="Homeodomain-like_sf"/>
</dbReference>
<evidence type="ECO:0000256" key="3">
    <source>
        <dbReference type="ARBA" id="ARBA00023163"/>
    </source>
</evidence>
<feature type="region of interest" description="Disordered" evidence="5">
    <location>
        <begin position="233"/>
        <end position="267"/>
    </location>
</feature>
<keyword evidence="2 4" id="KW-0238">DNA-binding</keyword>
<dbReference type="PANTHER" id="PTHR30055:SF234">
    <property type="entry name" value="HTH-TYPE TRANSCRIPTIONAL REGULATOR BETI"/>
    <property type="match status" value="1"/>
</dbReference>
<feature type="DNA-binding region" description="H-T-H motif" evidence="4">
    <location>
        <begin position="65"/>
        <end position="84"/>
    </location>
</feature>
<dbReference type="Proteomes" id="UP000182652">
    <property type="component" value="Unassembled WGS sequence"/>
</dbReference>
<dbReference type="InterPro" id="IPR036271">
    <property type="entry name" value="Tet_transcr_reg_TetR-rel_C_sf"/>
</dbReference>
<name>A0A1H4PJ95_9MICC</name>
<gene>
    <name evidence="7" type="ORF">SAMN04489745_1995</name>
</gene>
<dbReference type="PANTHER" id="PTHR30055">
    <property type="entry name" value="HTH-TYPE TRANSCRIPTIONAL REGULATOR RUTR"/>
    <property type="match status" value="1"/>
</dbReference>
<sequence length="267" mass="28787">MNPVTQQRAASRQPFPAEPEAPGDDESPASTDGRAARWQHHRLQRRAELIRAARRAVHRLGPEASMEDIASSAGTSKSVFYRYFGDKSGLQQAVGEVVLDRMQARIREAVQEATSPAEGLFAMVNAYLQMAETSPNVYAFVTQRSSGENDGPGPAQDATFGHFLNAVTDMIAQPMEELLAEPGALLDYWPRAAIGLVRAAGEQWLLSPTGPQRPSQAEMATTLTSWLVDGVRPMVAAPGPTDQPLESRHAGSAPGPAPTTGKEEHHD</sequence>
<evidence type="ECO:0000256" key="4">
    <source>
        <dbReference type="PROSITE-ProRule" id="PRU00335"/>
    </source>
</evidence>
<dbReference type="STRING" id="156980.SAMN04489745_1995"/>
<evidence type="ECO:0000256" key="5">
    <source>
        <dbReference type="SAM" id="MobiDB-lite"/>
    </source>
</evidence>
<keyword evidence="1" id="KW-0805">Transcription regulation</keyword>
<dbReference type="RefSeq" id="WP_074784224.1">
    <property type="nucleotide sequence ID" value="NZ_FNSN01000003.1"/>
</dbReference>
<feature type="domain" description="HTH tetR-type" evidence="6">
    <location>
        <begin position="43"/>
        <end position="102"/>
    </location>
</feature>
<feature type="region of interest" description="Disordered" evidence="5">
    <location>
        <begin position="1"/>
        <end position="41"/>
    </location>
</feature>
<evidence type="ECO:0000256" key="2">
    <source>
        <dbReference type="ARBA" id="ARBA00023125"/>
    </source>
</evidence>
<dbReference type="InterPro" id="IPR050109">
    <property type="entry name" value="HTH-type_TetR-like_transc_reg"/>
</dbReference>
<dbReference type="InterPro" id="IPR001647">
    <property type="entry name" value="HTH_TetR"/>
</dbReference>
<dbReference type="AlphaFoldDB" id="A0A1H4PJ95"/>
<evidence type="ECO:0000313" key="7">
    <source>
        <dbReference type="EMBL" id="SEC07533.1"/>
    </source>
</evidence>
<dbReference type="PROSITE" id="PS50977">
    <property type="entry name" value="HTH_TETR_2"/>
    <property type="match status" value="1"/>
</dbReference>
<reference evidence="7 8" key="1">
    <citation type="submission" date="2016-10" db="EMBL/GenBank/DDBJ databases">
        <authorList>
            <person name="de Groot N.N."/>
        </authorList>
    </citation>
    <scope>NUCLEOTIDE SEQUENCE [LARGE SCALE GENOMIC DNA]</scope>
    <source>
        <strain evidence="7 8">DSM 10495</strain>
    </source>
</reference>
<evidence type="ECO:0000259" key="6">
    <source>
        <dbReference type="PROSITE" id="PS50977"/>
    </source>
</evidence>
<proteinExistence type="predicted"/>
<dbReference type="GO" id="GO:0003700">
    <property type="term" value="F:DNA-binding transcription factor activity"/>
    <property type="evidence" value="ECO:0007669"/>
    <property type="project" value="TreeGrafter"/>
</dbReference>
<dbReference type="Pfam" id="PF00440">
    <property type="entry name" value="TetR_N"/>
    <property type="match status" value="1"/>
</dbReference>
<dbReference type="GO" id="GO:0000976">
    <property type="term" value="F:transcription cis-regulatory region binding"/>
    <property type="evidence" value="ECO:0007669"/>
    <property type="project" value="TreeGrafter"/>
</dbReference>
<evidence type="ECO:0000313" key="8">
    <source>
        <dbReference type="Proteomes" id="UP000182652"/>
    </source>
</evidence>
<dbReference type="SUPFAM" id="SSF46689">
    <property type="entry name" value="Homeodomain-like"/>
    <property type="match status" value="1"/>
</dbReference>
<evidence type="ECO:0000256" key="1">
    <source>
        <dbReference type="ARBA" id="ARBA00023015"/>
    </source>
</evidence>